<reference evidence="2 3" key="1">
    <citation type="submission" date="2016-08" db="EMBL/GenBank/DDBJ databases">
        <title>Complete genome sequence of Bacillus muralis G25-68, a strain with toxicity to nematodes.</title>
        <authorList>
            <person name="Zheng Z."/>
        </authorList>
    </citation>
    <scope>NUCLEOTIDE SEQUENCE [LARGE SCALE GENOMIC DNA]</scope>
    <source>
        <strain evidence="2 3">G25-68</strain>
    </source>
</reference>
<protein>
    <submittedName>
        <fullName evidence="2">Uncharacterized protein</fullName>
    </submittedName>
</protein>
<evidence type="ECO:0000313" key="3">
    <source>
        <dbReference type="Proteomes" id="UP000077926"/>
    </source>
</evidence>
<dbReference type="Proteomes" id="UP000077926">
    <property type="component" value="Chromosome"/>
</dbReference>
<accession>A0A1B3XTQ8</accession>
<feature type="transmembrane region" description="Helical" evidence="1">
    <location>
        <begin position="7"/>
        <end position="30"/>
    </location>
</feature>
<dbReference type="EMBL" id="CP017080">
    <property type="protein sequence ID" value="AOH56564.1"/>
    <property type="molecule type" value="Genomic_DNA"/>
</dbReference>
<organism evidence="2 3">
    <name type="scientific">Peribacillus muralis</name>
    <dbReference type="NCBI Taxonomy" id="264697"/>
    <lineage>
        <taxon>Bacteria</taxon>
        <taxon>Bacillati</taxon>
        <taxon>Bacillota</taxon>
        <taxon>Bacilli</taxon>
        <taxon>Bacillales</taxon>
        <taxon>Bacillaceae</taxon>
        <taxon>Peribacillus</taxon>
    </lineage>
</organism>
<dbReference type="STRING" id="264697.ABE28_019530"/>
<dbReference type="KEGG" id="bmur:ABE28_019530"/>
<keyword evidence="1" id="KW-1133">Transmembrane helix</keyword>
<evidence type="ECO:0000256" key="1">
    <source>
        <dbReference type="SAM" id="Phobius"/>
    </source>
</evidence>
<feature type="transmembrane region" description="Helical" evidence="1">
    <location>
        <begin position="36"/>
        <end position="55"/>
    </location>
</feature>
<dbReference type="AlphaFoldDB" id="A0A1B3XTQ8"/>
<name>A0A1B3XTQ8_9BACI</name>
<proteinExistence type="predicted"/>
<gene>
    <name evidence="2" type="ORF">ABE28_019530</name>
</gene>
<feature type="transmembrane region" description="Helical" evidence="1">
    <location>
        <begin position="67"/>
        <end position="91"/>
    </location>
</feature>
<keyword evidence="3" id="KW-1185">Reference proteome</keyword>
<evidence type="ECO:0000313" key="2">
    <source>
        <dbReference type="EMBL" id="AOH56564.1"/>
    </source>
</evidence>
<keyword evidence="1" id="KW-0472">Membrane</keyword>
<keyword evidence="1" id="KW-0812">Transmembrane</keyword>
<sequence length="93" mass="10676">MFMQKTYLIVSYLLFFVPLLFIVNFLFDIITLEKVQGLPIFFPLVICPIGLFFALKAHYIHKDVMTFGSIIVNSGLILFPFAYMMLGTLIFGV</sequence>